<dbReference type="InterPro" id="IPR005952">
    <property type="entry name" value="Phosphogly_mut1"/>
</dbReference>
<dbReference type="PANTHER" id="PTHR11931">
    <property type="entry name" value="PHOSPHOGLYCERATE MUTASE"/>
    <property type="match status" value="1"/>
</dbReference>
<dbReference type="NCBIfam" id="TIGR03162">
    <property type="entry name" value="ribazole_cobC"/>
    <property type="match status" value="1"/>
</dbReference>
<organism evidence="7 8">
    <name type="scientific">Desulforamulus aeronauticus DSM 10349</name>
    <dbReference type="NCBI Taxonomy" id="1121421"/>
    <lineage>
        <taxon>Bacteria</taxon>
        <taxon>Bacillati</taxon>
        <taxon>Bacillota</taxon>
        <taxon>Clostridia</taxon>
        <taxon>Eubacteriales</taxon>
        <taxon>Peptococcaceae</taxon>
        <taxon>Desulforamulus</taxon>
    </lineage>
</organism>
<evidence type="ECO:0000313" key="8">
    <source>
        <dbReference type="Proteomes" id="UP000183997"/>
    </source>
</evidence>
<reference evidence="8" key="1">
    <citation type="submission" date="2016-11" db="EMBL/GenBank/DDBJ databases">
        <authorList>
            <person name="Varghese N."/>
            <person name="Submissions S."/>
        </authorList>
    </citation>
    <scope>NUCLEOTIDE SEQUENCE [LARGE SCALE GENOMIC DNA]</scope>
    <source>
        <strain evidence="8">DSM 10349</strain>
    </source>
</reference>
<evidence type="ECO:0000256" key="6">
    <source>
        <dbReference type="PIRSR" id="PIRSR613078-2"/>
    </source>
</evidence>
<keyword evidence="8" id="KW-1185">Reference proteome</keyword>
<dbReference type="Gene3D" id="3.40.50.1240">
    <property type="entry name" value="Phosphoglycerate mutase-like"/>
    <property type="match status" value="1"/>
</dbReference>
<dbReference type="InterPro" id="IPR017578">
    <property type="entry name" value="Ribazole_CobC"/>
</dbReference>
<dbReference type="PIRSF" id="PIRSF000709">
    <property type="entry name" value="6PFK_2-Ptase"/>
    <property type="match status" value="1"/>
</dbReference>
<evidence type="ECO:0000313" key="7">
    <source>
        <dbReference type="EMBL" id="SHK38487.1"/>
    </source>
</evidence>
<keyword evidence="3" id="KW-0413">Isomerase</keyword>
<dbReference type="GO" id="GO:0009236">
    <property type="term" value="P:cobalamin biosynthetic process"/>
    <property type="evidence" value="ECO:0007669"/>
    <property type="project" value="UniProtKB-UniRule"/>
</dbReference>
<feature type="active site" description="Tele-phosphohistidine intermediate" evidence="5">
    <location>
        <position position="11"/>
    </location>
</feature>
<name>A0A1M6S1R6_9FIRM</name>
<evidence type="ECO:0000256" key="3">
    <source>
        <dbReference type="ARBA" id="ARBA00023235"/>
    </source>
</evidence>
<dbReference type="EMBL" id="FRAR01000012">
    <property type="protein sequence ID" value="SHK38487.1"/>
    <property type="molecule type" value="Genomic_DNA"/>
</dbReference>
<evidence type="ECO:0000256" key="2">
    <source>
        <dbReference type="ARBA" id="ARBA00023152"/>
    </source>
</evidence>
<feature type="active site" description="Proton donor/acceptor" evidence="5">
    <location>
        <position position="84"/>
    </location>
</feature>
<dbReference type="GO" id="GO:0006096">
    <property type="term" value="P:glycolytic process"/>
    <property type="evidence" value="ECO:0007669"/>
    <property type="project" value="UniProtKB-KW"/>
</dbReference>
<gene>
    <name evidence="7" type="ORF">SAMN02745123_01671</name>
</gene>
<dbReference type="STRING" id="1121421.SAMN02745123_01671"/>
<proteinExistence type="inferred from homology"/>
<dbReference type="Proteomes" id="UP000183997">
    <property type="component" value="Unassembled WGS sequence"/>
</dbReference>
<sequence>MEQRMIYLIRHGALESKGGKRFIGQIDLPLSEEGLVQAKRLGQELSCLRLSQIFCSDLQRSRETAEIIAGKHNLAPIPCPELREICLGEWEGRYFEEIRRRFPNEFNQRGKDIVKFCPPGGESFNQCSQRVVAKWQQIMENSTGNILITGHAGVNRLILCHLLGIPLENIFCLSQDYGCLNVISYRDQKYQVKALNKVSRFKRLHSNN</sequence>
<dbReference type="RefSeq" id="WP_072912994.1">
    <property type="nucleotide sequence ID" value="NZ_FRAR01000012.1"/>
</dbReference>
<dbReference type="OrthoDB" id="9781415at2"/>
<evidence type="ECO:0000256" key="1">
    <source>
        <dbReference type="ARBA" id="ARBA00006717"/>
    </source>
</evidence>
<comment type="similarity">
    <text evidence="1">Belongs to the phosphoglycerate mutase family. BPG-dependent PGAM subfamily.</text>
</comment>
<accession>A0A1M6S1R6</accession>
<dbReference type="SMART" id="SM00855">
    <property type="entry name" value="PGAM"/>
    <property type="match status" value="1"/>
</dbReference>
<dbReference type="EC" id="3.1.3.73" evidence="4"/>
<dbReference type="GO" id="GO:0016868">
    <property type="term" value="F:intramolecular phosphotransferase activity"/>
    <property type="evidence" value="ECO:0007669"/>
    <property type="project" value="InterPro"/>
</dbReference>
<dbReference type="InterPro" id="IPR029033">
    <property type="entry name" value="His_PPase_superfam"/>
</dbReference>
<dbReference type="GO" id="GO:0043755">
    <property type="term" value="F:alpha-ribazole phosphatase activity"/>
    <property type="evidence" value="ECO:0007669"/>
    <property type="project" value="UniProtKB-UniRule"/>
</dbReference>
<keyword evidence="2" id="KW-0324">Glycolysis</keyword>
<dbReference type="InterPro" id="IPR013078">
    <property type="entry name" value="His_Pase_superF_clade-1"/>
</dbReference>
<protein>
    <recommendedName>
        <fullName evidence="4">Alpha-ribazole phosphatase</fullName>
        <ecNumber evidence="4">3.1.3.73</ecNumber>
    </recommendedName>
</protein>
<dbReference type="CDD" id="cd07067">
    <property type="entry name" value="HP_PGM_like"/>
    <property type="match status" value="1"/>
</dbReference>
<dbReference type="Pfam" id="PF00300">
    <property type="entry name" value="His_Phos_1"/>
    <property type="match status" value="1"/>
</dbReference>
<dbReference type="AlphaFoldDB" id="A0A1M6S1R6"/>
<evidence type="ECO:0000256" key="4">
    <source>
        <dbReference type="NCBIfam" id="TIGR03162"/>
    </source>
</evidence>
<evidence type="ECO:0000256" key="5">
    <source>
        <dbReference type="PIRSR" id="PIRSR613078-1"/>
    </source>
</evidence>
<feature type="binding site" evidence="6">
    <location>
        <position position="60"/>
    </location>
    <ligand>
        <name>substrate</name>
    </ligand>
</feature>
<dbReference type="SUPFAM" id="SSF53254">
    <property type="entry name" value="Phosphoglycerate mutase-like"/>
    <property type="match status" value="1"/>
</dbReference>